<evidence type="ECO:0000256" key="1">
    <source>
        <dbReference type="SAM" id="MobiDB-lite"/>
    </source>
</evidence>
<reference evidence="2 3" key="1">
    <citation type="submission" date="2016-06" db="EMBL/GenBank/DDBJ databases">
        <authorList>
            <person name="Kjaerup R.B."/>
            <person name="Dalgaard T.S."/>
            <person name="Juul-Madsen H.R."/>
        </authorList>
    </citation>
    <scope>NUCLEOTIDE SEQUENCE [LARGE SCALE GENOMIC DNA]</scope>
    <source>
        <strain evidence="2 3">DSM 16361</strain>
    </source>
</reference>
<protein>
    <submittedName>
        <fullName evidence="2">Uncharacterized protein</fullName>
    </submittedName>
</protein>
<dbReference type="RefSeq" id="WP_013123639.1">
    <property type="nucleotide sequence ID" value="NZ_LT592170.1"/>
</dbReference>
<dbReference type="EMBL" id="FLMQ01000055">
    <property type="protein sequence ID" value="SBP87446.1"/>
    <property type="molecule type" value="Genomic_DNA"/>
</dbReference>
<dbReference type="AlphaFoldDB" id="A0A238D2F3"/>
<dbReference type="Proteomes" id="UP000214566">
    <property type="component" value="Unassembled WGS sequence"/>
</dbReference>
<proteinExistence type="predicted"/>
<organism evidence="2 3">
    <name type="scientific">Thiomonas delicata</name>
    <name type="common">Thiomonas cuprina</name>
    <dbReference type="NCBI Taxonomy" id="364030"/>
    <lineage>
        <taxon>Bacteria</taxon>
        <taxon>Pseudomonadati</taxon>
        <taxon>Pseudomonadota</taxon>
        <taxon>Betaproteobacteria</taxon>
        <taxon>Burkholderiales</taxon>
        <taxon>Thiomonas</taxon>
    </lineage>
</organism>
<keyword evidence="3" id="KW-1185">Reference proteome</keyword>
<gene>
    <name evidence="2" type="ORF">THIARS_60159</name>
</gene>
<feature type="region of interest" description="Disordered" evidence="1">
    <location>
        <begin position="33"/>
        <end position="56"/>
    </location>
</feature>
<accession>A0A238D2F3</accession>
<name>A0A238D2F3_THIDL</name>
<evidence type="ECO:0000313" key="2">
    <source>
        <dbReference type="EMBL" id="SBP87446.1"/>
    </source>
</evidence>
<evidence type="ECO:0000313" key="3">
    <source>
        <dbReference type="Proteomes" id="UP000214566"/>
    </source>
</evidence>
<sequence>MAQRPGNNPKRRIVRPERLTEEEKAQLMRDVRYVGSGHHKRNPADYELPRANPRPTKSLCDLERTINLSEAQHLVATGIQCGLFSEPREDGFPKFIWSVSERGEVFEAKTDTHGTGEYHGYPLEDEDVMHEYVKSVWIERCQSAGQ</sequence>
<feature type="region of interest" description="Disordered" evidence="1">
    <location>
        <begin position="1"/>
        <end position="20"/>
    </location>
</feature>
<dbReference type="OrthoDB" id="598110at2"/>